<proteinExistence type="predicted"/>
<accession>A0AAV5BPJ8</accession>
<dbReference type="PANTHER" id="PTHR33739">
    <property type="entry name" value="OS07G0681500 PROTEIN"/>
    <property type="match status" value="1"/>
</dbReference>
<reference evidence="2" key="1">
    <citation type="journal article" date="2018" name="DNA Res.">
        <title>Multiple hybrid de novo genome assembly of finger millet, an orphan allotetraploid crop.</title>
        <authorList>
            <person name="Hatakeyama M."/>
            <person name="Aluri S."/>
            <person name="Balachadran M.T."/>
            <person name="Sivarajan S.R."/>
            <person name="Patrignani A."/>
            <person name="Gruter S."/>
            <person name="Poveda L."/>
            <person name="Shimizu-Inatsugi R."/>
            <person name="Baeten J."/>
            <person name="Francoijs K.J."/>
            <person name="Nataraja K.N."/>
            <person name="Reddy Y.A.N."/>
            <person name="Phadnis S."/>
            <person name="Ravikumar R.L."/>
            <person name="Schlapbach R."/>
            <person name="Sreeman S.M."/>
            <person name="Shimizu K.K."/>
        </authorList>
    </citation>
    <scope>NUCLEOTIDE SEQUENCE</scope>
</reference>
<dbReference type="GO" id="GO:2000762">
    <property type="term" value="P:regulation of phenylpropanoid metabolic process"/>
    <property type="evidence" value="ECO:0007669"/>
    <property type="project" value="InterPro"/>
</dbReference>
<reference evidence="2" key="2">
    <citation type="submission" date="2021-12" db="EMBL/GenBank/DDBJ databases">
        <title>Resequencing data analysis of finger millet.</title>
        <authorList>
            <person name="Hatakeyama M."/>
            <person name="Aluri S."/>
            <person name="Balachadran M.T."/>
            <person name="Sivarajan S.R."/>
            <person name="Poveda L."/>
            <person name="Shimizu-Inatsugi R."/>
            <person name="Schlapbach R."/>
            <person name="Sreeman S.M."/>
            <person name="Shimizu K.K."/>
        </authorList>
    </citation>
    <scope>NUCLEOTIDE SEQUENCE</scope>
</reference>
<feature type="transmembrane region" description="Helical" evidence="1">
    <location>
        <begin position="186"/>
        <end position="207"/>
    </location>
</feature>
<keyword evidence="1" id="KW-1133">Transmembrane helix</keyword>
<dbReference type="AlphaFoldDB" id="A0AAV5BPJ8"/>
<comment type="caution">
    <text evidence="2">The sequence shown here is derived from an EMBL/GenBank/DDBJ whole genome shotgun (WGS) entry which is preliminary data.</text>
</comment>
<name>A0AAV5BPJ8_ELECO</name>
<dbReference type="EMBL" id="BQKI01000002">
    <property type="protein sequence ID" value="GJM88243.1"/>
    <property type="molecule type" value="Genomic_DNA"/>
</dbReference>
<dbReference type="InterPro" id="IPR039638">
    <property type="entry name" value="MED33A/B"/>
</dbReference>
<keyword evidence="3" id="KW-1185">Reference proteome</keyword>
<dbReference type="Proteomes" id="UP001054889">
    <property type="component" value="Unassembled WGS sequence"/>
</dbReference>
<dbReference type="GO" id="GO:0016592">
    <property type="term" value="C:mediator complex"/>
    <property type="evidence" value="ECO:0007669"/>
    <property type="project" value="InterPro"/>
</dbReference>
<gene>
    <name evidence="2" type="primary">ga04283</name>
    <name evidence="2" type="ORF">PR202_ga04283</name>
</gene>
<keyword evidence="1" id="KW-0812">Transmembrane</keyword>
<evidence type="ECO:0000256" key="1">
    <source>
        <dbReference type="SAM" id="Phobius"/>
    </source>
</evidence>
<keyword evidence="1" id="KW-0472">Membrane</keyword>
<evidence type="ECO:0000313" key="2">
    <source>
        <dbReference type="EMBL" id="GJM88243.1"/>
    </source>
</evidence>
<dbReference type="PANTHER" id="PTHR33739:SF10">
    <property type="entry name" value="OS05G0312000 PROTEIN"/>
    <property type="match status" value="1"/>
</dbReference>
<organism evidence="2 3">
    <name type="scientific">Eleusine coracana subsp. coracana</name>
    <dbReference type="NCBI Taxonomy" id="191504"/>
    <lineage>
        <taxon>Eukaryota</taxon>
        <taxon>Viridiplantae</taxon>
        <taxon>Streptophyta</taxon>
        <taxon>Embryophyta</taxon>
        <taxon>Tracheophyta</taxon>
        <taxon>Spermatophyta</taxon>
        <taxon>Magnoliopsida</taxon>
        <taxon>Liliopsida</taxon>
        <taxon>Poales</taxon>
        <taxon>Poaceae</taxon>
        <taxon>PACMAD clade</taxon>
        <taxon>Chloridoideae</taxon>
        <taxon>Cynodonteae</taxon>
        <taxon>Eleusininae</taxon>
        <taxon>Eleusine</taxon>
    </lineage>
</organism>
<sequence length="409" mass="43996">MAAVNASAARGDPPLLQAAEAARCARGASASVGLALTPALVGNLCFAHNTGAMWKLLDQAMASRLVSPLHTLALLTPRVVPNRREQPEAYRLYLELLSRLAKLVDDAMQLSQKYGFPHLDFGHAVILFIFTLIKLMIDCILEGCGSPNISVDEHDNYGSDGRYVEHMSVLHALISGISSLDAVHILSMYGLLPTLPCLIVFFSTLTLRPRLNRVKGKGVAELDWVEKIPEPLPNHTQELKLAMRAELLLRGNYSWDMEASHVEWIGLAKSSRYSPSSGISDKRGSGFCWRSYQHLSTTMSLSSASSSVQQIASLAATMLCLAGGVNLIRLLYEQVLPTLLLSAGDEKLGSAGQVCSIFEGFALAYVLLMSGASVWGVGKTSPSLCVNIHIKKTTGCGPALGVHGQGNGR</sequence>
<protein>
    <submittedName>
        <fullName evidence="2">Uncharacterized protein</fullName>
    </submittedName>
</protein>
<evidence type="ECO:0000313" key="3">
    <source>
        <dbReference type="Proteomes" id="UP001054889"/>
    </source>
</evidence>